<gene>
    <name evidence="10" type="ORF">GQE98_09145</name>
</gene>
<dbReference type="GO" id="GO:0005886">
    <property type="term" value="C:plasma membrane"/>
    <property type="evidence" value="ECO:0007669"/>
    <property type="project" value="UniProtKB-SubCell"/>
</dbReference>
<protein>
    <submittedName>
        <fullName evidence="10">OmpA family protein</fullName>
    </submittedName>
</protein>
<keyword evidence="3" id="KW-1003">Cell membrane</keyword>
<keyword evidence="4 8" id="KW-0812">Transmembrane</keyword>
<evidence type="ECO:0000256" key="7">
    <source>
        <dbReference type="PROSITE-ProRule" id="PRU00473"/>
    </source>
</evidence>
<evidence type="ECO:0000256" key="3">
    <source>
        <dbReference type="ARBA" id="ARBA00022475"/>
    </source>
</evidence>
<reference evidence="10 11" key="1">
    <citation type="submission" date="2019-12" db="EMBL/GenBank/DDBJ databases">
        <title>Snethiella sp. nov. sp. isolated from sea sand.</title>
        <authorList>
            <person name="Kim J."/>
            <person name="Jeong S.E."/>
            <person name="Jung H.S."/>
            <person name="Jeon C.O."/>
        </authorList>
    </citation>
    <scope>NUCLEOTIDE SEQUENCE [LARGE SCALE GENOMIC DNA]</scope>
    <source>
        <strain evidence="10 11">DP05</strain>
    </source>
</reference>
<dbReference type="SUPFAM" id="SSF103088">
    <property type="entry name" value="OmpA-like"/>
    <property type="match status" value="1"/>
</dbReference>
<comment type="similarity">
    <text evidence="2">Belongs to the MotB family.</text>
</comment>
<dbReference type="Pfam" id="PF00691">
    <property type="entry name" value="OmpA"/>
    <property type="match status" value="1"/>
</dbReference>
<dbReference type="PROSITE" id="PS51123">
    <property type="entry name" value="OMPA_2"/>
    <property type="match status" value="1"/>
</dbReference>
<dbReference type="PANTHER" id="PTHR30329:SF21">
    <property type="entry name" value="LIPOPROTEIN YIAD-RELATED"/>
    <property type="match status" value="1"/>
</dbReference>
<dbReference type="InterPro" id="IPR025713">
    <property type="entry name" value="MotB-like_N_dom"/>
</dbReference>
<name>A0A6L8W973_9PROT</name>
<keyword evidence="6 7" id="KW-0472">Membrane</keyword>
<dbReference type="Proteomes" id="UP000476030">
    <property type="component" value="Unassembled WGS sequence"/>
</dbReference>
<sequence>MNFLFPLRKEPTNTSTAWMTSLADLLALLLAFFVLLFSMSEIKVDRWQTLSETFGNKMSDITNLVTKTGEADKNMAMINEPKAIDLAYLEHILNGKKQQNSLLANVDIFRAEERLVISLAGWDFFRSGAEKEGSDVAEVINMIGTALRHISNQVEVYGHTDPDPITSPTAKYPNNWALSLARAMSVANELENSGYSNPIRVFGMADSRFNELILVDDEDRKYALARRVDIVVREAEGQGK</sequence>
<dbReference type="Pfam" id="PF13677">
    <property type="entry name" value="MotB_plug"/>
    <property type="match status" value="1"/>
</dbReference>
<evidence type="ECO:0000256" key="4">
    <source>
        <dbReference type="ARBA" id="ARBA00022692"/>
    </source>
</evidence>
<evidence type="ECO:0000256" key="8">
    <source>
        <dbReference type="SAM" id="Phobius"/>
    </source>
</evidence>
<dbReference type="EMBL" id="WTUW01000002">
    <property type="protein sequence ID" value="MZR30797.1"/>
    <property type="molecule type" value="Genomic_DNA"/>
</dbReference>
<evidence type="ECO:0000313" key="10">
    <source>
        <dbReference type="EMBL" id="MZR30797.1"/>
    </source>
</evidence>
<dbReference type="InterPro" id="IPR050330">
    <property type="entry name" value="Bact_OuterMem_StrucFunc"/>
</dbReference>
<organism evidence="10 11">
    <name type="scientific">Sneathiella litorea</name>
    <dbReference type="NCBI Taxonomy" id="2606216"/>
    <lineage>
        <taxon>Bacteria</taxon>
        <taxon>Pseudomonadati</taxon>
        <taxon>Pseudomonadota</taxon>
        <taxon>Alphaproteobacteria</taxon>
        <taxon>Sneathiellales</taxon>
        <taxon>Sneathiellaceae</taxon>
        <taxon>Sneathiella</taxon>
    </lineage>
</organism>
<evidence type="ECO:0000256" key="2">
    <source>
        <dbReference type="ARBA" id="ARBA00008914"/>
    </source>
</evidence>
<evidence type="ECO:0000256" key="1">
    <source>
        <dbReference type="ARBA" id="ARBA00004162"/>
    </source>
</evidence>
<dbReference type="AlphaFoldDB" id="A0A6L8W973"/>
<keyword evidence="5 8" id="KW-1133">Transmembrane helix</keyword>
<accession>A0A6L8W973</accession>
<comment type="subcellular location">
    <subcellularLocation>
        <location evidence="1">Cell membrane</location>
        <topology evidence="1">Single-pass membrane protein</topology>
    </subcellularLocation>
</comment>
<dbReference type="PANTHER" id="PTHR30329">
    <property type="entry name" value="STATOR ELEMENT OF FLAGELLAR MOTOR COMPLEX"/>
    <property type="match status" value="1"/>
</dbReference>
<dbReference type="InterPro" id="IPR006665">
    <property type="entry name" value="OmpA-like"/>
</dbReference>
<comment type="caution">
    <text evidence="10">The sequence shown here is derived from an EMBL/GenBank/DDBJ whole genome shotgun (WGS) entry which is preliminary data.</text>
</comment>
<evidence type="ECO:0000256" key="5">
    <source>
        <dbReference type="ARBA" id="ARBA00022989"/>
    </source>
</evidence>
<feature type="domain" description="OmpA-like" evidence="9">
    <location>
        <begin position="112"/>
        <end position="236"/>
    </location>
</feature>
<evidence type="ECO:0000313" key="11">
    <source>
        <dbReference type="Proteomes" id="UP000476030"/>
    </source>
</evidence>
<feature type="transmembrane region" description="Helical" evidence="8">
    <location>
        <begin position="16"/>
        <end position="37"/>
    </location>
</feature>
<proteinExistence type="inferred from homology"/>
<dbReference type="InterPro" id="IPR036737">
    <property type="entry name" value="OmpA-like_sf"/>
</dbReference>
<dbReference type="RefSeq" id="WP_161315347.1">
    <property type="nucleotide sequence ID" value="NZ_WTUW01000002.1"/>
</dbReference>
<keyword evidence="11" id="KW-1185">Reference proteome</keyword>
<dbReference type="Gene3D" id="3.30.1330.60">
    <property type="entry name" value="OmpA-like domain"/>
    <property type="match status" value="1"/>
</dbReference>
<evidence type="ECO:0000256" key="6">
    <source>
        <dbReference type="ARBA" id="ARBA00023136"/>
    </source>
</evidence>
<evidence type="ECO:0000259" key="9">
    <source>
        <dbReference type="PROSITE" id="PS51123"/>
    </source>
</evidence>